<name>A0A8B3KCE5_SHISO</name>
<comment type="caution">
    <text evidence="2">The sequence shown here is derived from an EMBL/GenBank/DDBJ whole genome shotgun (WGS) entry which is preliminary data.</text>
</comment>
<keyword evidence="1" id="KW-0812">Transmembrane</keyword>
<dbReference type="AlphaFoldDB" id="A0A8B3KCE5"/>
<dbReference type="Proteomes" id="UP000267101">
    <property type="component" value="Unassembled WGS sequence"/>
</dbReference>
<accession>A0A8B3KCE5</accession>
<protein>
    <submittedName>
        <fullName evidence="2">Uncharacterized protein</fullName>
    </submittedName>
</protein>
<organism evidence="2 3">
    <name type="scientific">Shigella sonnei</name>
    <dbReference type="NCBI Taxonomy" id="624"/>
    <lineage>
        <taxon>Bacteria</taxon>
        <taxon>Pseudomonadati</taxon>
        <taxon>Pseudomonadota</taxon>
        <taxon>Gammaproteobacteria</taxon>
        <taxon>Enterobacterales</taxon>
        <taxon>Enterobacteriaceae</taxon>
        <taxon>Shigella</taxon>
    </lineage>
</organism>
<gene>
    <name evidence="2" type="ORF">EKS37_24940</name>
</gene>
<evidence type="ECO:0000313" key="2">
    <source>
        <dbReference type="EMBL" id="RTY38723.1"/>
    </source>
</evidence>
<keyword evidence="1" id="KW-0472">Membrane</keyword>
<evidence type="ECO:0000313" key="3">
    <source>
        <dbReference type="Proteomes" id="UP000267101"/>
    </source>
</evidence>
<feature type="transmembrane region" description="Helical" evidence="1">
    <location>
        <begin position="38"/>
        <end position="60"/>
    </location>
</feature>
<proteinExistence type="predicted"/>
<sequence>MRRGSVLSCLHSTATYVYTASGIKTRALCYGFPIGRPFFFAFYSSNNFHIVVFVIVISTFKNKSFHYILKSKTNDRI</sequence>
<keyword evidence="1" id="KW-1133">Transmembrane helix</keyword>
<evidence type="ECO:0000256" key="1">
    <source>
        <dbReference type="SAM" id="Phobius"/>
    </source>
</evidence>
<reference evidence="2 3" key="1">
    <citation type="submission" date="2018-12" db="EMBL/GenBank/DDBJ databases">
        <title>Na.</title>
        <authorList>
            <person name="Fouts D.E."/>
            <person name="Sutton G."/>
            <person name="Singh I."/>
            <person name="Nguyen K."/>
        </authorList>
    </citation>
    <scope>NUCLEOTIDE SEQUENCE [LARGE SCALE GENOMIC DNA]</scope>
    <source>
        <strain evidence="2 3">AP274</strain>
    </source>
</reference>
<dbReference type="EMBL" id="RXYT01000181">
    <property type="protein sequence ID" value="RTY38723.1"/>
    <property type="molecule type" value="Genomic_DNA"/>
</dbReference>